<dbReference type="Gene3D" id="3.40.190.10">
    <property type="entry name" value="Periplasmic binding protein-like II"/>
    <property type="match status" value="1"/>
</dbReference>
<dbReference type="Proteomes" id="UP000277294">
    <property type="component" value="Unassembled WGS sequence"/>
</dbReference>
<comment type="similarity">
    <text evidence="1">Belongs to the UPF0065 (bug) family.</text>
</comment>
<evidence type="ECO:0000313" key="3">
    <source>
        <dbReference type="EMBL" id="VCU68039.1"/>
    </source>
</evidence>
<evidence type="ECO:0000256" key="2">
    <source>
        <dbReference type="SAM" id="SignalP"/>
    </source>
</evidence>
<dbReference type="PANTHER" id="PTHR42928:SF5">
    <property type="entry name" value="BLR1237 PROTEIN"/>
    <property type="match status" value="1"/>
</dbReference>
<dbReference type="Pfam" id="PF03401">
    <property type="entry name" value="TctC"/>
    <property type="match status" value="1"/>
</dbReference>
<dbReference type="RefSeq" id="WP_124077277.1">
    <property type="nucleotide sequence ID" value="NZ_UWPJ01000005.1"/>
</dbReference>
<accession>A0A3P4AVI5</accession>
<keyword evidence="3" id="KW-0675">Receptor</keyword>
<protein>
    <submittedName>
        <fullName evidence="3">Tripartite tricarboxylate transporter family receptor</fullName>
    </submittedName>
</protein>
<organism evidence="3 4">
    <name type="scientific">Pigmentiphaga humi</name>
    <dbReference type="NCBI Taxonomy" id="2478468"/>
    <lineage>
        <taxon>Bacteria</taxon>
        <taxon>Pseudomonadati</taxon>
        <taxon>Pseudomonadota</taxon>
        <taxon>Betaproteobacteria</taxon>
        <taxon>Burkholderiales</taxon>
        <taxon>Alcaligenaceae</taxon>
        <taxon>Pigmentiphaga</taxon>
    </lineage>
</organism>
<dbReference type="PIRSF" id="PIRSF017082">
    <property type="entry name" value="YflP"/>
    <property type="match status" value="1"/>
</dbReference>
<dbReference type="InterPro" id="IPR042100">
    <property type="entry name" value="Bug_dom1"/>
</dbReference>
<dbReference type="CDD" id="cd13578">
    <property type="entry name" value="PBP2_Bug27"/>
    <property type="match status" value="1"/>
</dbReference>
<keyword evidence="2" id="KW-0732">Signal</keyword>
<dbReference type="InterPro" id="IPR005064">
    <property type="entry name" value="BUG"/>
</dbReference>
<dbReference type="SUPFAM" id="SSF53850">
    <property type="entry name" value="Periplasmic binding protein-like II"/>
    <property type="match status" value="1"/>
</dbReference>
<name>A0A3P4AVI5_9BURK</name>
<evidence type="ECO:0000256" key="1">
    <source>
        <dbReference type="ARBA" id="ARBA00006987"/>
    </source>
</evidence>
<feature type="signal peptide" evidence="2">
    <location>
        <begin position="1"/>
        <end position="25"/>
    </location>
</feature>
<proteinExistence type="inferred from homology"/>
<dbReference type="EMBL" id="UWPJ01000005">
    <property type="protein sequence ID" value="VCU68039.1"/>
    <property type="molecule type" value="Genomic_DNA"/>
</dbReference>
<evidence type="ECO:0000313" key="4">
    <source>
        <dbReference type="Proteomes" id="UP000277294"/>
    </source>
</evidence>
<sequence>MNLTRRSTLLVAGLFATTMGFAAHAEESYPSRPIRMVVPWPAGGGVDAVARLLSQKLAEVLRVSVIVDNRAGAAGLIGTDQVARSAPDGYTLLMGSLGPNSVNASLYKSIPYDAIKDFTPISLVGIGPYLVAVNTDLPAKNLKELVDVANANPGKFNYGSGGLGSPTHLAAELFKVVTKTDLSHIPYKGSAGVTTALRAGEVQAGFISLLEYLPLRQASNVRALAIASSARNELLPDLPTSAEAGAPGYEFGTWWGVMAPAGVPPQIVTKLNSAVRLALDDAELKQKFVKMGVMANGSTPEEFSSFLKKDIEKWANVIRTAKIDKQ</sequence>
<dbReference type="PANTHER" id="PTHR42928">
    <property type="entry name" value="TRICARBOXYLATE-BINDING PROTEIN"/>
    <property type="match status" value="1"/>
</dbReference>
<dbReference type="AlphaFoldDB" id="A0A3P4AVI5"/>
<keyword evidence="4" id="KW-1185">Reference proteome</keyword>
<dbReference type="Gene3D" id="3.40.190.150">
    <property type="entry name" value="Bordetella uptake gene, domain 1"/>
    <property type="match status" value="1"/>
</dbReference>
<feature type="chain" id="PRO_5018200262" evidence="2">
    <location>
        <begin position="26"/>
        <end position="326"/>
    </location>
</feature>
<gene>
    <name evidence="3" type="ORF">PIGHUM_00086</name>
</gene>
<reference evidence="3 4" key="1">
    <citation type="submission" date="2018-10" db="EMBL/GenBank/DDBJ databases">
        <authorList>
            <person name="Criscuolo A."/>
        </authorList>
    </citation>
    <scope>NUCLEOTIDE SEQUENCE [LARGE SCALE GENOMIC DNA]</scope>
    <source>
        <strain evidence="3">DnA1</strain>
    </source>
</reference>
<dbReference type="OrthoDB" id="8678477at2"/>